<feature type="non-terminal residue" evidence="1">
    <location>
        <position position="66"/>
    </location>
</feature>
<evidence type="ECO:0000313" key="1">
    <source>
        <dbReference type="EMBL" id="CAG8838658.1"/>
    </source>
</evidence>
<comment type="caution">
    <text evidence="1">The sequence shown here is derived from an EMBL/GenBank/DDBJ whole genome shotgun (WGS) entry which is preliminary data.</text>
</comment>
<reference evidence="1" key="1">
    <citation type="submission" date="2021-06" db="EMBL/GenBank/DDBJ databases">
        <authorList>
            <person name="Kallberg Y."/>
            <person name="Tangrot J."/>
            <person name="Rosling A."/>
        </authorList>
    </citation>
    <scope>NUCLEOTIDE SEQUENCE</scope>
    <source>
        <strain evidence="1">MA461A</strain>
    </source>
</reference>
<evidence type="ECO:0000313" key="2">
    <source>
        <dbReference type="Proteomes" id="UP000789920"/>
    </source>
</evidence>
<dbReference type="Proteomes" id="UP000789920">
    <property type="component" value="Unassembled WGS sequence"/>
</dbReference>
<gene>
    <name evidence="1" type="ORF">RPERSI_LOCUS30757</name>
</gene>
<sequence>MEDLDNSYTNDFYTDYSSIDNSYIRDSPEINDSYINYCTNKNGIMETDEASESSQVEFAADNEPSK</sequence>
<keyword evidence="2" id="KW-1185">Reference proteome</keyword>
<dbReference type="EMBL" id="CAJVQC010121222">
    <property type="protein sequence ID" value="CAG8838658.1"/>
    <property type="molecule type" value="Genomic_DNA"/>
</dbReference>
<proteinExistence type="predicted"/>
<protein>
    <submittedName>
        <fullName evidence="1">20451_t:CDS:1</fullName>
    </submittedName>
</protein>
<organism evidence="1 2">
    <name type="scientific">Racocetra persica</name>
    <dbReference type="NCBI Taxonomy" id="160502"/>
    <lineage>
        <taxon>Eukaryota</taxon>
        <taxon>Fungi</taxon>
        <taxon>Fungi incertae sedis</taxon>
        <taxon>Mucoromycota</taxon>
        <taxon>Glomeromycotina</taxon>
        <taxon>Glomeromycetes</taxon>
        <taxon>Diversisporales</taxon>
        <taxon>Gigasporaceae</taxon>
        <taxon>Racocetra</taxon>
    </lineage>
</organism>
<accession>A0ACA9SJP2</accession>
<name>A0ACA9SJP2_9GLOM</name>